<evidence type="ECO:0008006" key="3">
    <source>
        <dbReference type="Google" id="ProtNLM"/>
    </source>
</evidence>
<reference evidence="1 2" key="1">
    <citation type="journal article" date="2008" name="Int. J. Syst. Evol. Microbiol.">
        <title>Tessaracoccus flavescens sp. nov., isolated from marine sediment.</title>
        <authorList>
            <person name="Lee D.W."/>
            <person name="Lee S.D."/>
        </authorList>
    </citation>
    <scope>NUCLEOTIDE SEQUENCE [LARGE SCALE GENOMIC DNA]</scope>
    <source>
        <strain evidence="1 2">SST-39T</strain>
    </source>
</reference>
<dbReference type="Pfam" id="PF07081">
    <property type="entry name" value="DUF1349"/>
    <property type="match status" value="1"/>
</dbReference>
<sequence>METTRIAWSEGIWTHPPVDAVERDGDLIVTCAEGSDAWRTTSYGFVHESEHGLVRPLPQDCAMEVTFTTDYDQQFDQAGIFVVADQTCWMKAGVEFADGHPQLGAVVTNPNSDWSVARMDAWAGRRVRVRVSRSGDALTVRAGLDGDELALVRVAPFPAEAEAAAGPLAAAPTRAGLVVTFHEWFLTASDSSLH</sequence>
<protein>
    <recommendedName>
        <fullName evidence="3">DUF1349 domain-containing protein</fullName>
    </recommendedName>
</protein>
<dbReference type="EMBL" id="CP019607">
    <property type="protein sequence ID" value="AQP52036.1"/>
    <property type="molecule type" value="Genomic_DNA"/>
</dbReference>
<dbReference type="InterPro" id="IPR013320">
    <property type="entry name" value="ConA-like_dom_sf"/>
</dbReference>
<dbReference type="OrthoDB" id="9814707at2"/>
<keyword evidence="2" id="KW-1185">Reference proteome</keyword>
<dbReference type="RefSeq" id="WP_077351865.1">
    <property type="nucleotide sequence ID" value="NZ_CP019607.1"/>
</dbReference>
<dbReference type="PANTHER" id="PTHR35332:SF2">
    <property type="entry name" value="REGULATION OF ENOLASE PROTEIN 1"/>
    <property type="match status" value="1"/>
</dbReference>
<dbReference type="KEGG" id="tfa:BW733_15605"/>
<proteinExistence type="predicted"/>
<name>A0A1Q2D0X4_9ACTN</name>
<evidence type="ECO:0000313" key="1">
    <source>
        <dbReference type="EMBL" id="AQP52036.1"/>
    </source>
</evidence>
<dbReference type="Proteomes" id="UP000188235">
    <property type="component" value="Chromosome"/>
</dbReference>
<evidence type="ECO:0000313" key="2">
    <source>
        <dbReference type="Proteomes" id="UP000188235"/>
    </source>
</evidence>
<dbReference type="AlphaFoldDB" id="A0A1Q2D0X4"/>
<dbReference type="PANTHER" id="PTHR35332">
    <property type="entry name" value="REGULATION OF ENOLASE PROTEIN 1"/>
    <property type="match status" value="1"/>
</dbReference>
<dbReference type="SUPFAM" id="SSF49899">
    <property type="entry name" value="Concanavalin A-like lectins/glucanases"/>
    <property type="match status" value="1"/>
</dbReference>
<accession>A0A1Q2D0X4</accession>
<dbReference type="STRING" id="399497.BW733_15605"/>
<dbReference type="InterPro" id="IPR009784">
    <property type="entry name" value="DUF1349"/>
</dbReference>
<dbReference type="Gene3D" id="2.60.120.200">
    <property type="match status" value="1"/>
</dbReference>
<organism evidence="1 2">
    <name type="scientific">Tessaracoccus flavescens</name>
    <dbReference type="NCBI Taxonomy" id="399497"/>
    <lineage>
        <taxon>Bacteria</taxon>
        <taxon>Bacillati</taxon>
        <taxon>Actinomycetota</taxon>
        <taxon>Actinomycetes</taxon>
        <taxon>Propionibacteriales</taxon>
        <taxon>Propionibacteriaceae</taxon>
        <taxon>Tessaracoccus</taxon>
    </lineage>
</organism>
<gene>
    <name evidence="1" type="ORF">BW733_15605</name>
</gene>